<dbReference type="InterPro" id="IPR025836">
    <property type="entry name" value="Zn_knuckle_CX2CX4HX4C"/>
</dbReference>
<dbReference type="AlphaFoldDB" id="A0A8J4VGR4"/>
<reference evidence="2" key="1">
    <citation type="submission" date="2020-03" db="EMBL/GenBank/DDBJ databases">
        <title>Castanea mollissima Vanexum genome sequencing.</title>
        <authorList>
            <person name="Staton M."/>
        </authorList>
    </citation>
    <scope>NUCLEOTIDE SEQUENCE</scope>
    <source>
        <tissue evidence="2">Leaf</tissue>
    </source>
</reference>
<dbReference type="PANTHER" id="PTHR31286:SF167">
    <property type="entry name" value="OS09G0268800 PROTEIN"/>
    <property type="match status" value="1"/>
</dbReference>
<name>A0A8J4VGR4_9ROSI</name>
<sequence>MHNIPERSLKIEVGEMIGNTIGSVIQVADLEDDGAGSEFLRVRINIDISKPLLRCFKLCTEGKQVGWVGIKYERLPNFCYWCGRVTHRERDCEVWLWGKGSLRKDEQQYEEWL</sequence>
<evidence type="ECO:0000313" key="2">
    <source>
        <dbReference type="EMBL" id="KAF3955405.1"/>
    </source>
</evidence>
<accession>A0A8J4VGR4</accession>
<protein>
    <recommendedName>
        <fullName evidence="1">Zinc knuckle CX2CX4HX4C domain-containing protein</fullName>
    </recommendedName>
</protein>
<dbReference type="OrthoDB" id="1707487at2759"/>
<comment type="caution">
    <text evidence="2">The sequence shown here is derived from an EMBL/GenBank/DDBJ whole genome shotgun (WGS) entry which is preliminary data.</text>
</comment>
<gene>
    <name evidence="2" type="ORF">CMV_019378</name>
</gene>
<dbReference type="Proteomes" id="UP000737018">
    <property type="component" value="Unassembled WGS sequence"/>
</dbReference>
<proteinExistence type="predicted"/>
<evidence type="ECO:0000259" key="1">
    <source>
        <dbReference type="Pfam" id="PF14392"/>
    </source>
</evidence>
<organism evidence="2 3">
    <name type="scientific">Castanea mollissima</name>
    <name type="common">Chinese chestnut</name>
    <dbReference type="NCBI Taxonomy" id="60419"/>
    <lineage>
        <taxon>Eukaryota</taxon>
        <taxon>Viridiplantae</taxon>
        <taxon>Streptophyta</taxon>
        <taxon>Embryophyta</taxon>
        <taxon>Tracheophyta</taxon>
        <taxon>Spermatophyta</taxon>
        <taxon>Magnoliopsida</taxon>
        <taxon>eudicotyledons</taxon>
        <taxon>Gunneridae</taxon>
        <taxon>Pentapetalae</taxon>
        <taxon>rosids</taxon>
        <taxon>fabids</taxon>
        <taxon>Fagales</taxon>
        <taxon>Fagaceae</taxon>
        <taxon>Castanea</taxon>
    </lineage>
</organism>
<feature type="domain" description="Zinc knuckle CX2CX4HX4C" evidence="1">
    <location>
        <begin position="46"/>
        <end position="93"/>
    </location>
</feature>
<evidence type="ECO:0000313" key="3">
    <source>
        <dbReference type="Proteomes" id="UP000737018"/>
    </source>
</evidence>
<dbReference type="Pfam" id="PF14392">
    <property type="entry name" value="zf-CCHC_4"/>
    <property type="match status" value="1"/>
</dbReference>
<dbReference type="EMBL" id="JRKL02003394">
    <property type="protein sequence ID" value="KAF3955405.1"/>
    <property type="molecule type" value="Genomic_DNA"/>
</dbReference>
<dbReference type="InterPro" id="IPR040256">
    <property type="entry name" value="At4g02000-like"/>
</dbReference>
<keyword evidence="3" id="KW-1185">Reference proteome</keyword>
<dbReference type="PANTHER" id="PTHR31286">
    <property type="entry name" value="GLYCINE-RICH CELL WALL STRUCTURAL PROTEIN 1.8-LIKE"/>
    <property type="match status" value="1"/>
</dbReference>